<keyword evidence="3 7" id="KW-0479">Metal-binding</keyword>
<keyword evidence="5 7" id="KW-0408">Iron</keyword>
<proteinExistence type="inferred from homology"/>
<keyword evidence="2 7" id="KW-0349">Heme</keyword>
<evidence type="ECO:0000256" key="7">
    <source>
        <dbReference type="RuleBase" id="RU000461"/>
    </source>
</evidence>
<dbReference type="PRINTS" id="PR00385">
    <property type="entry name" value="P450"/>
</dbReference>
<dbReference type="InterPro" id="IPR036396">
    <property type="entry name" value="Cyt_P450_sf"/>
</dbReference>
<evidence type="ECO:0000313" key="8">
    <source>
        <dbReference type="EMBL" id="GAA4501327.1"/>
    </source>
</evidence>
<evidence type="ECO:0000256" key="4">
    <source>
        <dbReference type="ARBA" id="ARBA00023002"/>
    </source>
</evidence>
<evidence type="ECO:0000256" key="2">
    <source>
        <dbReference type="ARBA" id="ARBA00022617"/>
    </source>
</evidence>
<dbReference type="SUPFAM" id="SSF48264">
    <property type="entry name" value="Cytochrome P450"/>
    <property type="match status" value="1"/>
</dbReference>
<evidence type="ECO:0000256" key="6">
    <source>
        <dbReference type="ARBA" id="ARBA00023033"/>
    </source>
</evidence>
<comment type="caution">
    <text evidence="8">The sequence shown here is derived from an EMBL/GenBank/DDBJ whole genome shotgun (WGS) entry which is preliminary data.</text>
</comment>
<reference evidence="9" key="1">
    <citation type="journal article" date="2019" name="Int. J. Syst. Evol. Microbiol.">
        <title>The Global Catalogue of Microorganisms (GCM) 10K type strain sequencing project: providing services to taxonomists for standard genome sequencing and annotation.</title>
        <authorList>
            <consortium name="The Broad Institute Genomics Platform"/>
            <consortium name="The Broad Institute Genome Sequencing Center for Infectious Disease"/>
            <person name="Wu L."/>
            <person name="Ma J."/>
        </authorList>
    </citation>
    <scope>NUCLEOTIDE SEQUENCE [LARGE SCALE GENOMIC DNA]</scope>
    <source>
        <strain evidence="9">JCM 17933</strain>
    </source>
</reference>
<dbReference type="EMBL" id="BAABHF010000025">
    <property type="protein sequence ID" value="GAA4501327.1"/>
    <property type="molecule type" value="Genomic_DNA"/>
</dbReference>
<protein>
    <recommendedName>
        <fullName evidence="10">Cytochrome P450</fullName>
    </recommendedName>
</protein>
<accession>A0ABP8QDD5</accession>
<dbReference type="RefSeq" id="WP_345468125.1">
    <property type="nucleotide sequence ID" value="NZ_BAABHF010000025.1"/>
</dbReference>
<evidence type="ECO:0008006" key="10">
    <source>
        <dbReference type="Google" id="ProtNLM"/>
    </source>
</evidence>
<keyword evidence="4 7" id="KW-0560">Oxidoreductase</keyword>
<gene>
    <name evidence="8" type="ORF">GCM10023191_051210</name>
</gene>
<dbReference type="PANTHER" id="PTHR24291">
    <property type="entry name" value="CYTOCHROME P450 FAMILY 4"/>
    <property type="match status" value="1"/>
</dbReference>
<comment type="similarity">
    <text evidence="1 7">Belongs to the cytochrome P450 family.</text>
</comment>
<organism evidence="8 9">
    <name type="scientific">Actinoallomurus oryzae</name>
    <dbReference type="NCBI Taxonomy" id="502180"/>
    <lineage>
        <taxon>Bacteria</taxon>
        <taxon>Bacillati</taxon>
        <taxon>Actinomycetota</taxon>
        <taxon>Actinomycetes</taxon>
        <taxon>Streptosporangiales</taxon>
        <taxon>Thermomonosporaceae</taxon>
        <taxon>Actinoallomurus</taxon>
    </lineage>
</organism>
<dbReference type="Gene3D" id="1.10.630.10">
    <property type="entry name" value="Cytochrome P450"/>
    <property type="match status" value="1"/>
</dbReference>
<evidence type="ECO:0000256" key="1">
    <source>
        <dbReference type="ARBA" id="ARBA00010617"/>
    </source>
</evidence>
<sequence length="467" mass="52516">MHAAETLIRSMDPVMSIAAAGSVPQPETFRLYRNVPQLLRDPMGEVERIGRAAAGQVARLHFGVAHVYLATHPDHVQHILMDNAANFLRDGTYWRPLRRLFGQGIMSEGTDWKLSRKALQPVLTRRYVHSMADQMTAAINESLDGLAESARTGRPVVAMTELSRIVSHTVISVFFGGKITPADAARLTPAFETVVKAIAFRYLLPFLPFWIPVPGDRALRRAVRLFDEVLYPLIREQRWRNDDVRDFFSVLCRAHEADGGQVSDRWVRDNLFAMFATSTETTIGALTWLWPLLNDHPEVARKLQEEVDTVVGAGPVRTEHVPGLTYTRQVVQELLRLYPAGWVFPRRAVQSTRLGGVTIQAGESVAISPFLTHRLESFWERPGEFDPDRFDPDLGREPGHHRYAYVPFGDGPHKCIGLHVFNLEAELIIASILSRFRPTSCTSVSRIPRVGATLRPKESVKLILKVA</sequence>
<name>A0ABP8QDD5_9ACTN</name>
<evidence type="ECO:0000313" key="9">
    <source>
        <dbReference type="Proteomes" id="UP001500503"/>
    </source>
</evidence>
<dbReference type="PANTHER" id="PTHR24291:SF50">
    <property type="entry name" value="BIFUNCTIONAL ALBAFLAVENONE MONOOXYGENASE_TERPENE SYNTHASE"/>
    <property type="match status" value="1"/>
</dbReference>
<evidence type="ECO:0000256" key="5">
    <source>
        <dbReference type="ARBA" id="ARBA00023004"/>
    </source>
</evidence>
<dbReference type="InterPro" id="IPR002401">
    <property type="entry name" value="Cyt_P450_E_grp-I"/>
</dbReference>
<dbReference type="PRINTS" id="PR00463">
    <property type="entry name" value="EP450I"/>
</dbReference>
<dbReference type="InterPro" id="IPR001128">
    <property type="entry name" value="Cyt_P450"/>
</dbReference>
<dbReference type="Pfam" id="PF00067">
    <property type="entry name" value="p450"/>
    <property type="match status" value="1"/>
</dbReference>
<keyword evidence="9" id="KW-1185">Reference proteome</keyword>
<dbReference type="InterPro" id="IPR050196">
    <property type="entry name" value="Cytochrome_P450_Monoox"/>
</dbReference>
<dbReference type="PROSITE" id="PS00086">
    <property type="entry name" value="CYTOCHROME_P450"/>
    <property type="match status" value="1"/>
</dbReference>
<keyword evidence="6 7" id="KW-0503">Monooxygenase</keyword>
<dbReference type="Proteomes" id="UP001500503">
    <property type="component" value="Unassembled WGS sequence"/>
</dbReference>
<dbReference type="InterPro" id="IPR017972">
    <property type="entry name" value="Cyt_P450_CS"/>
</dbReference>
<evidence type="ECO:0000256" key="3">
    <source>
        <dbReference type="ARBA" id="ARBA00022723"/>
    </source>
</evidence>